<dbReference type="InterPro" id="IPR006199">
    <property type="entry name" value="LexA_DNA-bd_dom"/>
</dbReference>
<feature type="domain" description="Peptidase S24/S26A/S26B/S26C" evidence="12">
    <location>
        <begin position="101"/>
        <end position="216"/>
    </location>
</feature>
<dbReference type="Gene3D" id="2.10.109.10">
    <property type="entry name" value="Umud Fragment, subunit A"/>
    <property type="match status" value="1"/>
</dbReference>
<dbReference type="GO" id="GO:0004252">
    <property type="term" value="F:serine-type endopeptidase activity"/>
    <property type="evidence" value="ECO:0007669"/>
    <property type="project" value="InterPro"/>
</dbReference>
<sequence length="222" mass="23994">MFDFGGEHPYAKAMTEALTARQRAILEFIDTNMRDRGYPPSVREIAEAVGLSSPATVHTHLGTLQKLGYLVRDPSKPRALEVRFDSGIGVAMDRGQARHVPLVGDVAAGTNVLATENIEELIPLPVDFTGEGELFMLRVRGDSMIDAGILDGDFVVARQESEPRNGDIVVAGIPGDEATIKTYKRSGSTITLLPANPTMEPMVFSAADVVVFGKIVTVMRKL</sequence>
<keyword evidence="6" id="KW-0068">Autocatalytic cleavage</keyword>
<keyword evidence="4" id="KW-0227">DNA damage</keyword>
<evidence type="ECO:0000256" key="9">
    <source>
        <dbReference type="ARBA" id="ARBA00023163"/>
    </source>
</evidence>
<dbReference type="InterPro" id="IPR036388">
    <property type="entry name" value="WH-like_DNA-bd_sf"/>
</dbReference>
<name>A0A6J7URM1_9ZZZZ</name>
<reference evidence="14" key="1">
    <citation type="submission" date="2020-05" db="EMBL/GenBank/DDBJ databases">
        <authorList>
            <person name="Chiriac C."/>
            <person name="Salcher M."/>
            <person name="Ghai R."/>
            <person name="Kavagutti S V."/>
        </authorList>
    </citation>
    <scope>NUCLEOTIDE SEQUENCE</scope>
</reference>
<dbReference type="Gene3D" id="1.10.10.10">
    <property type="entry name" value="Winged helix-like DNA-binding domain superfamily/Winged helix DNA-binding domain"/>
    <property type="match status" value="1"/>
</dbReference>
<keyword evidence="3" id="KW-0235">DNA replication</keyword>
<evidence type="ECO:0000256" key="5">
    <source>
        <dbReference type="ARBA" id="ARBA00022801"/>
    </source>
</evidence>
<dbReference type="InterPro" id="IPR036286">
    <property type="entry name" value="LexA/Signal_pep-like_sf"/>
</dbReference>
<dbReference type="InterPro" id="IPR011991">
    <property type="entry name" value="ArsR-like_HTH"/>
</dbReference>
<dbReference type="InterPro" id="IPR015927">
    <property type="entry name" value="Peptidase_S24_S26A/B/C"/>
</dbReference>
<keyword evidence="8" id="KW-0238">DNA-binding</keyword>
<proteinExistence type="inferred from homology"/>
<dbReference type="PANTHER" id="PTHR33516">
    <property type="entry name" value="LEXA REPRESSOR"/>
    <property type="match status" value="1"/>
</dbReference>
<evidence type="ECO:0000256" key="2">
    <source>
        <dbReference type="ARBA" id="ARBA00022491"/>
    </source>
</evidence>
<keyword evidence="10" id="KW-0234">DNA repair</keyword>
<keyword evidence="2" id="KW-0678">Repressor</keyword>
<gene>
    <name evidence="14" type="ORF">UFOPK4347_01861</name>
</gene>
<dbReference type="HAMAP" id="MF_00015">
    <property type="entry name" value="LexA"/>
    <property type="match status" value="1"/>
</dbReference>
<dbReference type="GO" id="GO:0006508">
    <property type="term" value="P:proteolysis"/>
    <property type="evidence" value="ECO:0007669"/>
    <property type="project" value="InterPro"/>
</dbReference>
<dbReference type="Pfam" id="PF01726">
    <property type="entry name" value="LexA_DNA_bind"/>
    <property type="match status" value="1"/>
</dbReference>
<evidence type="ECO:0000259" key="13">
    <source>
        <dbReference type="Pfam" id="PF01726"/>
    </source>
</evidence>
<dbReference type="SUPFAM" id="SSF46785">
    <property type="entry name" value="Winged helix' DNA-binding domain"/>
    <property type="match status" value="1"/>
</dbReference>
<comment type="similarity">
    <text evidence="1">Belongs to the peptidase S24 family.</text>
</comment>
<keyword evidence="5" id="KW-0378">Hydrolase</keyword>
<dbReference type="GO" id="GO:0003677">
    <property type="term" value="F:DNA binding"/>
    <property type="evidence" value="ECO:0007669"/>
    <property type="project" value="UniProtKB-KW"/>
</dbReference>
<evidence type="ECO:0000256" key="3">
    <source>
        <dbReference type="ARBA" id="ARBA00022705"/>
    </source>
</evidence>
<dbReference type="GO" id="GO:0045892">
    <property type="term" value="P:negative regulation of DNA-templated transcription"/>
    <property type="evidence" value="ECO:0007669"/>
    <property type="project" value="InterPro"/>
</dbReference>
<dbReference type="AlphaFoldDB" id="A0A6J7URM1"/>
<dbReference type="SUPFAM" id="SSF51306">
    <property type="entry name" value="LexA/Signal peptidase"/>
    <property type="match status" value="1"/>
</dbReference>
<feature type="domain" description="LexA repressor DNA-binding" evidence="13">
    <location>
        <begin position="16"/>
        <end position="79"/>
    </location>
</feature>
<evidence type="ECO:0000256" key="6">
    <source>
        <dbReference type="ARBA" id="ARBA00022813"/>
    </source>
</evidence>
<evidence type="ECO:0000259" key="12">
    <source>
        <dbReference type="Pfam" id="PF00717"/>
    </source>
</evidence>
<keyword evidence="7" id="KW-0805">Transcription regulation</keyword>
<dbReference type="InterPro" id="IPR006197">
    <property type="entry name" value="Peptidase_S24_LexA"/>
</dbReference>
<dbReference type="GO" id="GO:0006260">
    <property type="term" value="P:DNA replication"/>
    <property type="evidence" value="ECO:0007669"/>
    <property type="project" value="UniProtKB-KW"/>
</dbReference>
<dbReference type="Pfam" id="PF00717">
    <property type="entry name" value="Peptidase_S24"/>
    <property type="match status" value="1"/>
</dbReference>
<evidence type="ECO:0000256" key="10">
    <source>
        <dbReference type="ARBA" id="ARBA00023204"/>
    </source>
</evidence>
<dbReference type="PANTHER" id="PTHR33516:SF2">
    <property type="entry name" value="LEXA REPRESSOR-RELATED"/>
    <property type="match status" value="1"/>
</dbReference>
<keyword evidence="11" id="KW-0742">SOS response</keyword>
<dbReference type="CDD" id="cd00090">
    <property type="entry name" value="HTH_ARSR"/>
    <property type="match status" value="1"/>
</dbReference>
<dbReference type="NCBIfam" id="TIGR00498">
    <property type="entry name" value="lexA"/>
    <property type="match status" value="1"/>
</dbReference>
<dbReference type="EMBL" id="CAFBQU010000119">
    <property type="protein sequence ID" value="CAB5068595.1"/>
    <property type="molecule type" value="Genomic_DNA"/>
</dbReference>
<dbReference type="GO" id="GO:0009432">
    <property type="term" value="P:SOS response"/>
    <property type="evidence" value="ECO:0007669"/>
    <property type="project" value="UniProtKB-KW"/>
</dbReference>
<evidence type="ECO:0000256" key="8">
    <source>
        <dbReference type="ARBA" id="ARBA00023125"/>
    </source>
</evidence>
<evidence type="ECO:0000313" key="14">
    <source>
        <dbReference type="EMBL" id="CAB5068595.1"/>
    </source>
</evidence>
<evidence type="ECO:0000256" key="11">
    <source>
        <dbReference type="ARBA" id="ARBA00023236"/>
    </source>
</evidence>
<dbReference type="InterPro" id="IPR050077">
    <property type="entry name" value="LexA_repressor"/>
</dbReference>
<accession>A0A6J7URM1</accession>
<dbReference type="FunFam" id="2.10.109.10:FF:000001">
    <property type="entry name" value="LexA repressor"/>
    <property type="match status" value="1"/>
</dbReference>
<protein>
    <submittedName>
        <fullName evidence="14">Unannotated protein</fullName>
    </submittedName>
</protein>
<evidence type="ECO:0000256" key="1">
    <source>
        <dbReference type="ARBA" id="ARBA00007484"/>
    </source>
</evidence>
<dbReference type="InterPro" id="IPR006200">
    <property type="entry name" value="LexA"/>
</dbReference>
<evidence type="ECO:0000256" key="7">
    <source>
        <dbReference type="ARBA" id="ARBA00023015"/>
    </source>
</evidence>
<dbReference type="GO" id="GO:0006281">
    <property type="term" value="P:DNA repair"/>
    <property type="evidence" value="ECO:0007669"/>
    <property type="project" value="UniProtKB-KW"/>
</dbReference>
<dbReference type="PRINTS" id="PR00726">
    <property type="entry name" value="LEXASERPTASE"/>
</dbReference>
<evidence type="ECO:0000256" key="4">
    <source>
        <dbReference type="ARBA" id="ARBA00022763"/>
    </source>
</evidence>
<dbReference type="InterPro" id="IPR036390">
    <property type="entry name" value="WH_DNA-bd_sf"/>
</dbReference>
<keyword evidence="9" id="KW-0804">Transcription</keyword>
<organism evidence="14">
    <name type="scientific">freshwater metagenome</name>
    <dbReference type="NCBI Taxonomy" id="449393"/>
    <lineage>
        <taxon>unclassified sequences</taxon>
        <taxon>metagenomes</taxon>
        <taxon>ecological metagenomes</taxon>
    </lineage>
</organism>
<dbReference type="InterPro" id="IPR039418">
    <property type="entry name" value="LexA-like"/>
</dbReference>
<dbReference type="CDD" id="cd06529">
    <property type="entry name" value="S24_LexA-like"/>
    <property type="match status" value="1"/>
</dbReference>